<feature type="domain" description="GerMN" evidence="2">
    <location>
        <begin position="100"/>
        <end position="186"/>
    </location>
</feature>
<evidence type="ECO:0000256" key="1">
    <source>
        <dbReference type="SAM" id="Phobius"/>
    </source>
</evidence>
<accession>A0A8J7HKN6</accession>
<dbReference type="RefSeq" id="WP_214440626.1">
    <property type="nucleotide sequence ID" value="NZ_JAECZB010000071.1"/>
</dbReference>
<protein>
    <submittedName>
        <fullName evidence="3">GerMN domain-containing protein</fullName>
    </submittedName>
</protein>
<dbReference type="AlphaFoldDB" id="A0A8J7HKN6"/>
<evidence type="ECO:0000313" key="4">
    <source>
        <dbReference type="Proteomes" id="UP000599391"/>
    </source>
</evidence>
<evidence type="ECO:0000259" key="2">
    <source>
        <dbReference type="SMART" id="SM00909"/>
    </source>
</evidence>
<proteinExistence type="predicted"/>
<dbReference type="Pfam" id="PF10646">
    <property type="entry name" value="Germane"/>
    <property type="match status" value="1"/>
</dbReference>
<dbReference type="InterPro" id="IPR019606">
    <property type="entry name" value="GerMN"/>
</dbReference>
<dbReference type="SMART" id="SM00909">
    <property type="entry name" value="Germane"/>
    <property type="match status" value="1"/>
</dbReference>
<keyword evidence="1" id="KW-0472">Membrane</keyword>
<dbReference type="EMBL" id="JAECZB010000071">
    <property type="protein sequence ID" value="MBH8554385.1"/>
    <property type="molecule type" value="Genomic_DNA"/>
</dbReference>
<keyword evidence="1" id="KW-0812">Transmembrane</keyword>
<organism evidence="3 4">
    <name type="scientific">Atlanticothrix silvestris CENA357</name>
    <dbReference type="NCBI Taxonomy" id="1725252"/>
    <lineage>
        <taxon>Bacteria</taxon>
        <taxon>Bacillati</taxon>
        <taxon>Cyanobacteriota</taxon>
        <taxon>Cyanophyceae</taxon>
        <taxon>Nostocales</taxon>
        <taxon>Nodulariaceae</taxon>
        <taxon>Atlanticothrix</taxon>
        <taxon>Atlanticothrix silvestris</taxon>
    </lineage>
</organism>
<reference evidence="3 4" key="1">
    <citation type="journal article" date="2021" name="Int. J. Syst. Evol. Microbiol.">
        <title>Amazonocrinis nigriterrae gen. nov., sp. nov., Atlanticothrix silvestris gen. nov., sp. nov. and Dendronalium phyllosphericum gen. nov., sp. nov., nostocacean cyanobacteria from Brazilian environments.</title>
        <authorList>
            <person name="Alvarenga D.O."/>
            <person name="Andreote A.P.D."/>
            <person name="Branco L.H.Z."/>
            <person name="Delbaje E."/>
            <person name="Cruz R.B."/>
            <person name="Varani A.M."/>
            <person name="Fiore M.F."/>
        </authorList>
    </citation>
    <scope>NUCLEOTIDE SEQUENCE [LARGE SCALE GENOMIC DNA]</scope>
    <source>
        <strain evidence="3 4">CENA357</strain>
    </source>
</reference>
<sequence>MRTQRYLQVYREAIAISILVGLAIVGGTSWWTWHQTKPISTKSIPTVIASEQGDKFNPKPTSQVTHLEPHTYWLRVDNGQIHLTPQPVAIKEGVTSEIALREALNNLLTEPKTSELSTTIPPGTKLLSLRVTKAGIYIDLSREFSQGGGTTSMSYRVAQVIYTATSIDPTAKVFLSIAGEPVDIDHPLGGEGLILRQPITRREFVEDFSIF</sequence>
<keyword evidence="4" id="KW-1185">Reference proteome</keyword>
<dbReference type="Proteomes" id="UP000599391">
    <property type="component" value="Unassembled WGS sequence"/>
</dbReference>
<comment type="caution">
    <text evidence="3">The sequence shown here is derived from an EMBL/GenBank/DDBJ whole genome shotgun (WGS) entry which is preliminary data.</text>
</comment>
<name>A0A8J7HKN6_9CYAN</name>
<feature type="transmembrane region" description="Helical" evidence="1">
    <location>
        <begin position="12"/>
        <end position="33"/>
    </location>
</feature>
<gene>
    <name evidence="3" type="ORF">I8751_18840</name>
</gene>
<evidence type="ECO:0000313" key="3">
    <source>
        <dbReference type="EMBL" id="MBH8554385.1"/>
    </source>
</evidence>
<keyword evidence="1" id="KW-1133">Transmembrane helix</keyword>